<comment type="function">
    <text evidence="10">Catalyzes the 1,3-allylic rearrangement of the homoallylic substrate isopentenyl (IPP) to its highly electrophilic allylic isomer, dimethylallyl diphosphate (DMAPP).</text>
</comment>
<dbReference type="GO" id="GO:0004452">
    <property type="term" value="F:isopentenyl-diphosphate delta-isomerase activity"/>
    <property type="evidence" value="ECO:0007669"/>
    <property type="project" value="UniProtKB-UniRule"/>
</dbReference>
<evidence type="ECO:0000256" key="1">
    <source>
        <dbReference type="ARBA" id="ARBA00004826"/>
    </source>
</evidence>
<dbReference type="Proteomes" id="UP000308891">
    <property type="component" value="Unassembled WGS sequence"/>
</dbReference>
<dbReference type="InterPro" id="IPR011876">
    <property type="entry name" value="IsopentenylPP_isomerase_typ1"/>
</dbReference>
<keyword evidence="9 10" id="KW-0413">Isomerase</keyword>
<dbReference type="GO" id="GO:0005737">
    <property type="term" value="C:cytoplasm"/>
    <property type="evidence" value="ECO:0007669"/>
    <property type="project" value="UniProtKB-SubCell"/>
</dbReference>
<dbReference type="InterPro" id="IPR000086">
    <property type="entry name" value="NUDIX_hydrolase_dom"/>
</dbReference>
<feature type="binding site" evidence="10">
    <location>
        <position position="65"/>
    </location>
    <ligand>
        <name>Mn(2+)</name>
        <dbReference type="ChEBI" id="CHEBI:29035"/>
    </ligand>
</feature>
<feature type="binding site" evidence="10">
    <location>
        <position position="83"/>
    </location>
    <ligand>
        <name>Mg(2+)</name>
        <dbReference type="ChEBI" id="CHEBI:18420"/>
    </ligand>
</feature>
<dbReference type="PROSITE" id="PS51462">
    <property type="entry name" value="NUDIX"/>
    <property type="match status" value="1"/>
</dbReference>
<feature type="binding site" evidence="10">
    <location>
        <position position="22"/>
    </location>
    <ligand>
        <name>Mn(2+)</name>
        <dbReference type="ChEBI" id="CHEBI:29035"/>
    </ligand>
</feature>
<dbReference type="GO" id="GO:0046872">
    <property type="term" value="F:metal ion binding"/>
    <property type="evidence" value="ECO:0007669"/>
    <property type="project" value="UniProtKB-KW"/>
</dbReference>
<dbReference type="OrthoDB" id="9809458at2"/>
<dbReference type="GO" id="GO:0050992">
    <property type="term" value="P:dimethylallyl diphosphate biosynthetic process"/>
    <property type="evidence" value="ECO:0007669"/>
    <property type="project" value="UniProtKB-UniRule"/>
</dbReference>
<dbReference type="NCBIfam" id="NF002995">
    <property type="entry name" value="PRK03759.1"/>
    <property type="match status" value="1"/>
</dbReference>
<dbReference type="InterPro" id="IPR056375">
    <property type="entry name" value="Idi_bact"/>
</dbReference>
<dbReference type="NCBIfam" id="TIGR02150">
    <property type="entry name" value="IPP_isom_1"/>
    <property type="match status" value="1"/>
</dbReference>
<dbReference type="RefSeq" id="WP_136552274.1">
    <property type="nucleotide sequence ID" value="NZ_STGJ01000006.1"/>
</dbReference>
<gene>
    <name evidence="10" type="primary">idi</name>
    <name evidence="13" type="ORF">E5K04_06765</name>
</gene>
<sequence>MALILVDEHDRPLGTGEKLAVHEAGLLHRAFSVQVFDRAGRWLLQRRAAVKYHGGGLWSNTCCSHPLVGEDTLSAAHARLAFEMGFDCPLGFEYSFVYRATIPPEGLIEHEFDHVFAGRFEGDPSPNPDEVDAWRWVAPDALGEELSAHPAHFTPWFALIHATLSRRQPACR</sequence>
<evidence type="ECO:0000256" key="5">
    <source>
        <dbReference type="ARBA" id="ARBA00022723"/>
    </source>
</evidence>
<dbReference type="EC" id="5.3.3.2" evidence="3 10"/>
<evidence type="ECO:0000256" key="4">
    <source>
        <dbReference type="ARBA" id="ARBA00022490"/>
    </source>
</evidence>
<feature type="binding site" evidence="10">
    <location>
        <position position="109"/>
    </location>
    <ligand>
        <name>Mn(2+)</name>
        <dbReference type="ChEBI" id="CHEBI:29035"/>
    </ligand>
</feature>
<dbReference type="PANTHER" id="PTHR10885">
    <property type="entry name" value="ISOPENTENYL-DIPHOSPHATE DELTA-ISOMERASE"/>
    <property type="match status" value="1"/>
</dbReference>
<feature type="domain" description="Nudix hydrolase" evidence="12">
    <location>
        <begin position="26"/>
        <end position="159"/>
    </location>
</feature>
<keyword evidence="8 10" id="KW-0414">Isoprene biosynthesis</keyword>
<feature type="binding site" evidence="10">
    <location>
        <position position="28"/>
    </location>
    <ligand>
        <name>Mn(2+)</name>
        <dbReference type="ChEBI" id="CHEBI:29035"/>
    </ligand>
</feature>
<comment type="cofactor">
    <cofactor evidence="10">
        <name>Mg(2+)</name>
        <dbReference type="ChEBI" id="CHEBI:18420"/>
    </cofactor>
    <text evidence="10">Binds 1 Mg(2+) ion per subunit. The magnesium ion binds only when substrate is bound.</text>
</comment>
<evidence type="ECO:0000256" key="9">
    <source>
        <dbReference type="ARBA" id="ARBA00023235"/>
    </source>
</evidence>
<evidence type="ECO:0000256" key="10">
    <source>
        <dbReference type="HAMAP-Rule" id="MF_00202"/>
    </source>
</evidence>
<feature type="active site" evidence="10 11">
    <location>
        <position position="111"/>
    </location>
</feature>
<dbReference type="GO" id="GO:0009240">
    <property type="term" value="P:isopentenyl diphosphate biosynthetic process"/>
    <property type="evidence" value="ECO:0007669"/>
    <property type="project" value="TreeGrafter"/>
</dbReference>
<feature type="active site" evidence="10 11">
    <location>
        <position position="63"/>
    </location>
</feature>
<name>A0A4T0UYE1_9NEIS</name>
<dbReference type="HAMAP" id="MF_00202">
    <property type="entry name" value="Idi"/>
    <property type="match status" value="1"/>
</dbReference>
<dbReference type="Pfam" id="PF00293">
    <property type="entry name" value="NUDIX"/>
    <property type="match status" value="1"/>
</dbReference>
<comment type="pathway">
    <text evidence="1 10">Isoprenoid biosynthesis; dimethylallyl diphosphate biosynthesis; dimethylallyl diphosphate from isopentenyl diphosphate: step 1/1.</text>
</comment>
<reference evidence="13 14" key="1">
    <citation type="submission" date="2019-04" db="EMBL/GenBank/DDBJ databases">
        <title>Crenobacter sp. nov.</title>
        <authorList>
            <person name="Shi S."/>
        </authorList>
    </citation>
    <scope>NUCLEOTIDE SEQUENCE [LARGE SCALE GENOMIC DNA]</scope>
    <source>
        <strain evidence="13 14">GY 70310</strain>
    </source>
</reference>
<dbReference type="SUPFAM" id="SSF55811">
    <property type="entry name" value="Nudix"/>
    <property type="match status" value="1"/>
</dbReference>
<evidence type="ECO:0000259" key="12">
    <source>
        <dbReference type="PROSITE" id="PS51462"/>
    </source>
</evidence>
<protein>
    <recommendedName>
        <fullName evidence="3 10">Isopentenyl-diphosphate Delta-isomerase</fullName>
        <shortName evidence="10">IPP isomerase</shortName>
        <ecNumber evidence="3 10">5.3.3.2</ecNumber>
    </recommendedName>
    <alternativeName>
        <fullName evidence="10">IPP:DMAPP isomerase</fullName>
    </alternativeName>
    <alternativeName>
        <fullName evidence="10">Isopentenyl pyrophosphate isomerase</fullName>
    </alternativeName>
</protein>
<evidence type="ECO:0000313" key="14">
    <source>
        <dbReference type="Proteomes" id="UP000308891"/>
    </source>
</evidence>
<comment type="catalytic activity">
    <reaction evidence="10">
        <text>isopentenyl diphosphate = dimethylallyl diphosphate</text>
        <dbReference type="Rhea" id="RHEA:23284"/>
        <dbReference type="ChEBI" id="CHEBI:57623"/>
        <dbReference type="ChEBI" id="CHEBI:128769"/>
        <dbReference type="EC" id="5.3.3.2"/>
    </reaction>
</comment>
<organism evidence="13 14">
    <name type="scientific">Crenobacter intestini</name>
    <dbReference type="NCBI Taxonomy" id="2563443"/>
    <lineage>
        <taxon>Bacteria</taxon>
        <taxon>Pseudomonadati</taxon>
        <taxon>Pseudomonadota</taxon>
        <taxon>Betaproteobacteria</taxon>
        <taxon>Neisseriales</taxon>
        <taxon>Neisseriaceae</taxon>
        <taxon>Crenobacter</taxon>
    </lineage>
</organism>
<dbReference type="PIRSF" id="PIRSF018427">
    <property type="entry name" value="Isopntndiph_ism"/>
    <property type="match status" value="1"/>
</dbReference>
<dbReference type="EMBL" id="STGJ01000006">
    <property type="protein sequence ID" value="TIC83715.1"/>
    <property type="molecule type" value="Genomic_DNA"/>
</dbReference>
<comment type="subcellular location">
    <subcellularLocation>
        <location evidence="10">Cytoplasm</location>
    </subcellularLocation>
</comment>
<feature type="binding site" evidence="10">
    <location>
        <position position="111"/>
    </location>
    <ligand>
        <name>Mn(2+)</name>
        <dbReference type="ChEBI" id="CHEBI:29035"/>
    </ligand>
</feature>
<evidence type="ECO:0000256" key="7">
    <source>
        <dbReference type="ARBA" id="ARBA00023211"/>
    </source>
</evidence>
<keyword evidence="14" id="KW-1185">Reference proteome</keyword>
<dbReference type="UniPathway" id="UPA00059">
    <property type="reaction ID" value="UER00104"/>
</dbReference>
<evidence type="ECO:0000256" key="2">
    <source>
        <dbReference type="ARBA" id="ARBA00007579"/>
    </source>
</evidence>
<dbReference type="InterPro" id="IPR015797">
    <property type="entry name" value="NUDIX_hydrolase-like_dom_sf"/>
</dbReference>
<evidence type="ECO:0000256" key="6">
    <source>
        <dbReference type="ARBA" id="ARBA00022842"/>
    </source>
</evidence>
<evidence type="ECO:0000256" key="11">
    <source>
        <dbReference type="PIRSR" id="PIRSR018427-1"/>
    </source>
</evidence>
<evidence type="ECO:0000256" key="3">
    <source>
        <dbReference type="ARBA" id="ARBA00012057"/>
    </source>
</evidence>
<comment type="cofactor">
    <cofactor evidence="10">
        <name>Mn(2+)</name>
        <dbReference type="ChEBI" id="CHEBI:29035"/>
    </cofactor>
    <text evidence="10">Binds 1 Mn(2+) ion per subunit.</text>
</comment>
<accession>A0A4T0UYE1</accession>
<comment type="caution">
    <text evidence="13">The sequence shown here is derived from an EMBL/GenBank/DDBJ whole genome shotgun (WGS) entry which is preliminary data.</text>
</comment>
<proteinExistence type="inferred from homology"/>
<dbReference type="PANTHER" id="PTHR10885:SF0">
    <property type="entry name" value="ISOPENTENYL-DIPHOSPHATE DELTA-ISOMERASE"/>
    <property type="match status" value="1"/>
</dbReference>
<evidence type="ECO:0000313" key="13">
    <source>
        <dbReference type="EMBL" id="TIC83715.1"/>
    </source>
</evidence>
<dbReference type="Gene3D" id="3.90.79.10">
    <property type="entry name" value="Nucleoside Triphosphate Pyrophosphohydrolase"/>
    <property type="match status" value="1"/>
</dbReference>
<keyword evidence="4 10" id="KW-0963">Cytoplasm</keyword>
<keyword evidence="6 10" id="KW-0460">Magnesium</keyword>
<keyword evidence="7 10" id="KW-0464">Manganese</keyword>
<dbReference type="AlphaFoldDB" id="A0A4T0UYE1"/>
<keyword evidence="5 10" id="KW-0479">Metal-binding</keyword>
<evidence type="ECO:0000256" key="8">
    <source>
        <dbReference type="ARBA" id="ARBA00023229"/>
    </source>
</evidence>
<dbReference type="CDD" id="cd02885">
    <property type="entry name" value="NUDIX_IPP_Isomerase"/>
    <property type="match status" value="1"/>
</dbReference>
<comment type="similarity">
    <text evidence="2 10">Belongs to the IPP isomerase type 1 family.</text>
</comment>